<dbReference type="Proteomes" id="UP000215059">
    <property type="component" value="Unassembled WGS sequence"/>
</dbReference>
<keyword evidence="1" id="KW-0812">Transmembrane</keyword>
<sequence length="75" mass="8455">MFAGFSLALFGVILNVFFLNYIPAGLSVWDFLHFSSSRSETILMLIGVILFLSALITPSFSKKNEHVQEHNKYEG</sequence>
<reference evidence="2 3" key="1">
    <citation type="submission" date="2017-07" db="EMBL/GenBank/DDBJ databases">
        <title>Fictibacillus sp. nov. GDSW-R2A3 Genome sequencing and assembly.</title>
        <authorList>
            <person name="Mayilraj S."/>
        </authorList>
    </citation>
    <scope>NUCLEOTIDE SEQUENCE [LARGE SCALE GENOMIC DNA]</scope>
    <source>
        <strain evidence="2 3">GDSW-R2A3</strain>
    </source>
</reference>
<keyword evidence="1" id="KW-1133">Transmembrane helix</keyword>
<comment type="caution">
    <text evidence="2">The sequence shown here is derived from an EMBL/GenBank/DDBJ whole genome shotgun (WGS) entry which is preliminary data.</text>
</comment>
<evidence type="ECO:0000313" key="3">
    <source>
        <dbReference type="Proteomes" id="UP000215059"/>
    </source>
</evidence>
<accession>A0A235FDT2</accession>
<feature type="transmembrane region" description="Helical" evidence="1">
    <location>
        <begin position="42"/>
        <end position="60"/>
    </location>
</feature>
<organism evidence="2 3">
    <name type="scientific">Fictibacillus aquaticus</name>
    <dbReference type="NCBI Taxonomy" id="2021314"/>
    <lineage>
        <taxon>Bacteria</taxon>
        <taxon>Bacillati</taxon>
        <taxon>Bacillota</taxon>
        <taxon>Bacilli</taxon>
        <taxon>Bacillales</taxon>
        <taxon>Fictibacillaceae</taxon>
        <taxon>Fictibacillus</taxon>
    </lineage>
</organism>
<keyword evidence="1" id="KW-0472">Membrane</keyword>
<dbReference type="Pfam" id="PF26135">
    <property type="entry name" value="YuzI"/>
    <property type="match status" value="1"/>
</dbReference>
<keyword evidence="3" id="KW-1185">Reference proteome</keyword>
<protein>
    <submittedName>
        <fullName evidence="2">Uncharacterized protein</fullName>
    </submittedName>
</protein>
<dbReference type="InterPro" id="IPR058887">
    <property type="entry name" value="YuzI-like"/>
</dbReference>
<evidence type="ECO:0000313" key="2">
    <source>
        <dbReference type="EMBL" id="OYD59077.1"/>
    </source>
</evidence>
<proteinExistence type="predicted"/>
<dbReference type="EMBL" id="NOII01000001">
    <property type="protein sequence ID" value="OYD59077.1"/>
    <property type="molecule type" value="Genomic_DNA"/>
</dbReference>
<name>A0A235FDT2_9BACL</name>
<evidence type="ECO:0000256" key="1">
    <source>
        <dbReference type="SAM" id="Phobius"/>
    </source>
</evidence>
<gene>
    <name evidence="2" type="ORF">CGZ90_04020</name>
</gene>
<dbReference type="AlphaFoldDB" id="A0A235FDT2"/>